<dbReference type="AlphaFoldDB" id="A0A813F2R3"/>
<evidence type="ECO:0000313" key="1">
    <source>
        <dbReference type="EMBL" id="CAE8608630.1"/>
    </source>
</evidence>
<protein>
    <submittedName>
        <fullName evidence="1">Uncharacterized protein</fullName>
    </submittedName>
</protein>
<name>A0A813F2R3_POLGL</name>
<dbReference type="Proteomes" id="UP000626109">
    <property type="component" value="Unassembled WGS sequence"/>
</dbReference>
<evidence type="ECO:0000313" key="2">
    <source>
        <dbReference type="EMBL" id="CAE8662592.1"/>
    </source>
</evidence>
<dbReference type="EMBL" id="CAJNNV010023314">
    <property type="protein sequence ID" value="CAE8608630.1"/>
    <property type="molecule type" value="Genomic_DNA"/>
</dbReference>
<sequence length="122" mass="14157">MEFQVFPTSTALFKYFSRLRLKEASGKHFLQLVAVQERFYRSAPASMKPCRRLGRLVGSHYAVCFRSSVGARYFGDWRPRTLPCAFNFSFRLQMPSWQRTWSHILLLSTARCQKAVVVNSSP</sequence>
<reference evidence="1" key="1">
    <citation type="submission" date="2021-02" db="EMBL/GenBank/DDBJ databases">
        <authorList>
            <person name="Dougan E. K."/>
            <person name="Rhodes N."/>
            <person name="Thang M."/>
            <person name="Chan C."/>
        </authorList>
    </citation>
    <scope>NUCLEOTIDE SEQUENCE</scope>
</reference>
<dbReference type="EMBL" id="CAJNNW010018237">
    <property type="protein sequence ID" value="CAE8662592.1"/>
    <property type="molecule type" value="Genomic_DNA"/>
</dbReference>
<accession>A0A813F2R3</accession>
<keyword evidence="3" id="KW-1185">Reference proteome</keyword>
<proteinExistence type="predicted"/>
<evidence type="ECO:0000313" key="3">
    <source>
        <dbReference type="Proteomes" id="UP000654075"/>
    </source>
</evidence>
<comment type="caution">
    <text evidence="1">The sequence shown here is derived from an EMBL/GenBank/DDBJ whole genome shotgun (WGS) entry which is preliminary data.</text>
</comment>
<organism evidence="1 3">
    <name type="scientific">Polarella glacialis</name>
    <name type="common">Dinoflagellate</name>
    <dbReference type="NCBI Taxonomy" id="89957"/>
    <lineage>
        <taxon>Eukaryota</taxon>
        <taxon>Sar</taxon>
        <taxon>Alveolata</taxon>
        <taxon>Dinophyceae</taxon>
        <taxon>Suessiales</taxon>
        <taxon>Suessiaceae</taxon>
        <taxon>Polarella</taxon>
    </lineage>
</organism>
<gene>
    <name evidence="1" type="ORF">PGLA1383_LOCUS26484</name>
    <name evidence="2" type="ORF">PGLA2088_LOCUS14946</name>
</gene>
<dbReference type="Proteomes" id="UP000654075">
    <property type="component" value="Unassembled WGS sequence"/>
</dbReference>